<dbReference type="AlphaFoldDB" id="A0A1Q8CVC7"/>
<feature type="compositionally biased region" description="Polar residues" evidence="1">
    <location>
        <begin position="33"/>
        <end position="42"/>
    </location>
</feature>
<dbReference type="InterPro" id="IPR018567">
    <property type="entry name" value="DUF2020"/>
</dbReference>
<feature type="region of interest" description="Disordered" evidence="1">
    <location>
        <begin position="22"/>
        <end position="58"/>
    </location>
</feature>
<proteinExistence type="predicted"/>
<sequence length="180" mass="18667">MRRVSFLLGPLLVVLVACGSENAADDPTPINPPTTEATSESSPAAVPPPIADPQEEGPCPYLDDAFVEETNGQRVADTKITTDDPPACHFFRSDGSVQLGVQIYRGDPAVAKAFVDQLAPVDTANPATLDGGWSGGAQPTEHGAVYAVAKEGTAVVVVTNQEQSLKAKLVAEETISALGL</sequence>
<keyword evidence="5" id="KW-1185">Reference proteome</keyword>
<organism evidence="4 5">
    <name type="scientific">Actinophytocola xanthii</name>
    <dbReference type="NCBI Taxonomy" id="1912961"/>
    <lineage>
        <taxon>Bacteria</taxon>
        <taxon>Bacillati</taxon>
        <taxon>Actinomycetota</taxon>
        <taxon>Actinomycetes</taxon>
        <taxon>Pseudonocardiales</taxon>
        <taxon>Pseudonocardiaceae</taxon>
    </lineage>
</organism>
<dbReference type="OrthoDB" id="4774058at2"/>
<dbReference type="InterPro" id="IPR016123">
    <property type="entry name" value="Mog1/PsbP_a/b/a-sand"/>
</dbReference>
<comment type="caution">
    <text evidence="4">The sequence shown here is derived from an EMBL/GenBank/DDBJ whole genome shotgun (WGS) entry which is preliminary data.</text>
</comment>
<evidence type="ECO:0000259" key="3">
    <source>
        <dbReference type="Pfam" id="PF09449"/>
    </source>
</evidence>
<dbReference type="PROSITE" id="PS51257">
    <property type="entry name" value="PROKAR_LIPOPROTEIN"/>
    <property type="match status" value="1"/>
</dbReference>
<reference evidence="4 5" key="1">
    <citation type="submission" date="2016-12" db="EMBL/GenBank/DDBJ databases">
        <title>The draft genome sequence of Actinophytocola sp. 11-183.</title>
        <authorList>
            <person name="Wang W."/>
            <person name="Yuan L."/>
        </authorList>
    </citation>
    <scope>NUCLEOTIDE SEQUENCE [LARGE SCALE GENOMIC DNA]</scope>
    <source>
        <strain evidence="4 5">11-183</strain>
    </source>
</reference>
<dbReference type="SUPFAM" id="SSF55724">
    <property type="entry name" value="Mog1p/PsbP-like"/>
    <property type="match status" value="1"/>
</dbReference>
<keyword evidence="2" id="KW-0732">Signal</keyword>
<dbReference type="Gene3D" id="3.40.1000.10">
    <property type="entry name" value="Mog1/PsbP, alpha/beta/alpha sandwich"/>
    <property type="match status" value="1"/>
</dbReference>
<dbReference type="STRING" id="1912961.BU204_07110"/>
<dbReference type="Pfam" id="PF09449">
    <property type="entry name" value="DUF2020"/>
    <property type="match status" value="1"/>
</dbReference>
<feature type="signal peptide" evidence="2">
    <location>
        <begin position="1"/>
        <end position="23"/>
    </location>
</feature>
<protein>
    <recommendedName>
        <fullName evidence="3">DUF2020 domain-containing protein</fullName>
    </recommendedName>
</protein>
<dbReference type="EMBL" id="MSIE01000008">
    <property type="protein sequence ID" value="OLF18311.1"/>
    <property type="molecule type" value="Genomic_DNA"/>
</dbReference>
<accession>A0A1Q8CVC7</accession>
<evidence type="ECO:0000256" key="1">
    <source>
        <dbReference type="SAM" id="MobiDB-lite"/>
    </source>
</evidence>
<evidence type="ECO:0000256" key="2">
    <source>
        <dbReference type="SAM" id="SignalP"/>
    </source>
</evidence>
<dbReference type="RefSeq" id="WP_075124745.1">
    <property type="nucleotide sequence ID" value="NZ_MSIE01000008.1"/>
</dbReference>
<evidence type="ECO:0000313" key="4">
    <source>
        <dbReference type="EMBL" id="OLF18311.1"/>
    </source>
</evidence>
<feature type="chain" id="PRO_5012141259" description="DUF2020 domain-containing protein" evidence="2">
    <location>
        <begin position="24"/>
        <end position="180"/>
    </location>
</feature>
<gene>
    <name evidence="4" type="ORF">BU204_07110</name>
</gene>
<name>A0A1Q8CVC7_9PSEU</name>
<dbReference type="Proteomes" id="UP000185596">
    <property type="component" value="Unassembled WGS sequence"/>
</dbReference>
<evidence type="ECO:0000313" key="5">
    <source>
        <dbReference type="Proteomes" id="UP000185596"/>
    </source>
</evidence>
<feature type="domain" description="DUF2020" evidence="3">
    <location>
        <begin position="45"/>
        <end position="180"/>
    </location>
</feature>